<feature type="transmembrane region" description="Helical" evidence="5">
    <location>
        <begin position="163"/>
        <end position="182"/>
    </location>
</feature>
<dbReference type="EMBL" id="JABSTR010000009">
    <property type="protein sequence ID" value="KAH9379358.1"/>
    <property type="molecule type" value="Genomic_DNA"/>
</dbReference>
<dbReference type="AlphaFoldDB" id="A0A9J6GLN9"/>
<evidence type="ECO:0000256" key="3">
    <source>
        <dbReference type="ARBA" id="ARBA00022989"/>
    </source>
</evidence>
<feature type="transmembrane region" description="Helical" evidence="5">
    <location>
        <begin position="194"/>
        <end position="214"/>
    </location>
</feature>
<dbReference type="InterPro" id="IPR053231">
    <property type="entry name" value="GPCR_LN-TM7"/>
</dbReference>
<keyword evidence="2 5" id="KW-0812">Transmembrane</keyword>
<dbReference type="PANTHER" id="PTHR45902:SF3">
    <property type="entry name" value="G-PROTEIN COUPLED RECEPTORS FAMILY 2 PROFILE 2 DOMAIN-CONTAINING PROTEIN"/>
    <property type="match status" value="1"/>
</dbReference>
<feature type="transmembrane region" description="Helical" evidence="5">
    <location>
        <begin position="309"/>
        <end position="332"/>
    </location>
</feature>
<dbReference type="InterPro" id="IPR000832">
    <property type="entry name" value="GPCR_2_secretin-like"/>
</dbReference>
<accession>A0A9J6GLN9</accession>
<protein>
    <recommendedName>
        <fullName evidence="6">G-protein coupled receptors family 2 profile 2 domain-containing protein</fullName>
    </recommendedName>
</protein>
<dbReference type="Proteomes" id="UP000821853">
    <property type="component" value="Unassembled WGS sequence"/>
</dbReference>
<dbReference type="CDD" id="cd15039">
    <property type="entry name" value="7tmB3_Methuselah-like"/>
    <property type="match status" value="1"/>
</dbReference>
<dbReference type="PROSITE" id="PS50261">
    <property type="entry name" value="G_PROTEIN_RECEP_F2_4"/>
    <property type="match status" value="1"/>
</dbReference>
<dbReference type="InterPro" id="IPR017981">
    <property type="entry name" value="GPCR_2-like_7TM"/>
</dbReference>
<comment type="caution">
    <text evidence="7">The sequence shown here is derived from an EMBL/GenBank/DDBJ whole genome shotgun (WGS) entry which is preliminary data.</text>
</comment>
<evidence type="ECO:0000256" key="4">
    <source>
        <dbReference type="ARBA" id="ARBA00023136"/>
    </source>
</evidence>
<gene>
    <name evidence="7" type="ORF">HPB48_010853</name>
</gene>
<evidence type="ECO:0000313" key="8">
    <source>
        <dbReference type="Proteomes" id="UP000821853"/>
    </source>
</evidence>
<evidence type="ECO:0000313" key="7">
    <source>
        <dbReference type="EMBL" id="KAH9379358.1"/>
    </source>
</evidence>
<dbReference type="GO" id="GO:0016020">
    <property type="term" value="C:membrane"/>
    <property type="evidence" value="ECO:0007669"/>
    <property type="project" value="UniProtKB-SubCell"/>
</dbReference>
<evidence type="ECO:0000256" key="1">
    <source>
        <dbReference type="ARBA" id="ARBA00004141"/>
    </source>
</evidence>
<proteinExistence type="predicted"/>
<dbReference type="VEuPathDB" id="VectorBase:HLOH_044777"/>
<comment type="subcellular location">
    <subcellularLocation>
        <location evidence="1">Membrane</location>
        <topology evidence="1">Multi-pass membrane protein</topology>
    </subcellularLocation>
</comment>
<evidence type="ECO:0000256" key="5">
    <source>
        <dbReference type="SAM" id="Phobius"/>
    </source>
</evidence>
<dbReference type="Gene3D" id="1.20.1070.10">
    <property type="entry name" value="Rhodopsin 7-helix transmembrane proteins"/>
    <property type="match status" value="1"/>
</dbReference>
<feature type="transmembrane region" description="Helical" evidence="5">
    <location>
        <begin position="220"/>
        <end position="243"/>
    </location>
</feature>
<feature type="transmembrane region" description="Helical" evidence="5">
    <location>
        <begin position="264"/>
        <end position="285"/>
    </location>
</feature>
<feature type="domain" description="G-protein coupled receptors family 2 profile 2" evidence="6">
    <location>
        <begin position="157"/>
        <end position="330"/>
    </location>
</feature>
<sequence length="395" mass="43806">MRDTVAWNLYRNLHCAICNSRSPYLSRCGAESQFMGKATPPSNFAGVSYAVVLDFSNWHALPQQRVNNTCGRDKIYDPLSKTCVQTSCPADVCVQRDDCLWTRFSRDEITFREDLSLIITSTSEQLNPDRWHRDGPDIVVCMSTKSGATAIEPIGFEEVLSNVTLFISALCLTLHIITYALLPQLRNGHSRIVLCLAVSLLVAQGTFLGSGLFLRAGMALCTACAVVSHASHLAAFFWMNVMAMDLQRTFQKTGIGKSRAQGAFQLYSAYAWMVPVALVAAALILQDLRPSSPFSPSYGRPHCWINRPFSLLAFFGAPVLLLLLANVVLFCLTAASIHQATKQVTLEVIFAGFVTFISHLLKTWCWNLELESQPVGICFPARLHFLHNGSILWYA</sequence>
<reference evidence="7 8" key="1">
    <citation type="journal article" date="2020" name="Cell">
        <title>Large-Scale Comparative Analyses of Tick Genomes Elucidate Their Genetic Diversity and Vector Capacities.</title>
        <authorList>
            <consortium name="Tick Genome and Microbiome Consortium (TIGMIC)"/>
            <person name="Jia N."/>
            <person name="Wang J."/>
            <person name="Shi W."/>
            <person name="Du L."/>
            <person name="Sun Y."/>
            <person name="Zhan W."/>
            <person name="Jiang J.F."/>
            <person name="Wang Q."/>
            <person name="Zhang B."/>
            <person name="Ji P."/>
            <person name="Bell-Sakyi L."/>
            <person name="Cui X.M."/>
            <person name="Yuan T.T."/>
            <person name="Jiang B.G."/>
            <person name="Yang W.F."/>
            <person name="Lam T.T."/>
            <person name="Chang Q.C."/>
            <person name="Ding S.J."/>
            <person name="Wang X.J."/>
            <person name="Zhu J.G."/>
            <person name="Ruan X.D."/>
            <person name="Zhao L."/>
            <person name="Wei J.T."/>
            <person name="Ye R.Z."/>
            <person name="Que T.C."/>
            <person name="Du C.H."/>
            <person name="Zhou Y.H."/>
            <person name="Cheng J.X."/>
            <person name="Dai P.F."/>
            <person name="Guo W.B."/>
            <person name="Han X.H."/>
            <person name="Huang E.J."/>
            <person name="Li L.F."/>
            <person name="Wei W."/>
            <person name="Gao Y.C."/>
            <person name="Liu J.Z."/>
            <person name="Shao H.Z."/>
            <person name="Wang X."/>
            <person name="Wang C.C."/>
            <person name="Yang T.C."/>
            <person name="Huo Q.B."/>
            <person name="Li W."/>
            <person name="Chen H.Y."/>
            <person name="Chen S.E."/>
            <person name="Zhou L.G."/>
            <person name="Ni X.B."/>
            <person name="Tian J.H."/>
            <person name="Sheng Y."/>
            <person name="Liu T."/>
            <person name="Pan Y.S."/>
            <person name="Xia L.Y."/>
            <person name="Li J."/>
            <person name="Zhao F."/>
            <person name="Cao W.C."/>
        </authorList>
    </citation>
    <scope>NUCLEOTIDE SEQUENCE [LARGE SCALE GENOMIC DNA]</scope>
    <source>
        <strain evidence="7">HaeL-2018</strain>
    </source>
</reference>
<dbReference type="OrthoDB" id="6506272at2759"/>
<feature type="transmembrane region" description="Helical" evidence="5">
    <location>
        <begin position="344"/>
        <end position="361"/>
    </location>
</feature>
<evidence type="ECO:0000259" key="6">
    <source>
        <dbReference type="PROSITE" id="PS50261"/>
    </source>
</evidence>
<keyword evidence="8" id="KW-1185">Reference proteome</keyword>
<name>A0A9J6GLN9_HAELO</name>
<dbReference type="GO" id="GO:0004930">
    <property type="term" value="F:G protein-coupled receptor activity"/>
    <property type="evidence" value="ECO:0007669"/>
    <property type="project" value="InterPro"/>
</dbReference>
<evidence type="ECO:0000256" key="2">
    <source>
        <dbReference type="ARBA" id="ARBA00022692"/>
    </source>
</evidence>
<organism evidence="7 8">
    <name type="scientific">Haemaphysalis longicornis</name>
    <name type="common">Bush tick</name>
    <dbReference type="NCBI Taxonomy" id="44386"/>
    <lineage>
        <taxon>Eukaryota</taxon>
        <taxon>Metazoa</taxon>
        <taxon>Ecdysozoa</taxon>
        <taxon>Arthropoda</taxon>
        <taxon>Chelicerata</taxon>
        <taxon>Arachnida</taxon>
        <taxon>Acari</taxon>
        <taxon>Parasitiformes</taxon>
        <taxon>Ixodida</taxon>
        <taxon>Ixodoidea</taxon>
        <taxon>Ixodidae</taxon>
        <taxon>Haemaphysalinae</taxon>
        <taxon>Haemaphysalis</taxon>
    </lineage>
</organism>
<keyword evidence="3 5" id="KW-1133">Transmembrane helix</keyword>
<dbReference type="Pfam" id="PF00002">
    <property type="entry name" value="7tm_2"/>
    <property type="match status" value="1"/>
</dbReference>
<keyword evidence="4 5" id="KW-0472">Membrane</keyword>
<dbReference type="PANTHER" id="PTHR45902">
    <property type="entry name" value="LATROPHILIN RECEPTOR-LIKE PROTEIN A"/>
    <property type="match status" value="1"/>
</dbReference>
<dbReference type="GO" id="GO:0007166">
    <property type="term" value="P:cell surface receptor signaling pathway"/>
    <property type="evidence" value="ECO:0007669"/>
    <property type="project" value="InterPro"/>
</dbReference>